<evidence type="ECO:0000313" key="4">
    <source>
        <dbReference type="EMBL" id="TRZ08543.1"/>
    </source>
</evidence>
<keyword evidence="5" id="KW-1185">Reference proteome</keyword>
<dbReference type="Proteomes" id="UP000796761">
    <property type="component" value="Unassembled WGS sequence"/>
</dbReference>
<comment type="caution">
    <text evidence="4">The sequence shown here is derived from an EMBL/GenBank/DDBJ whole genome shotgun (WGS) entry which is preliminary data.</text>
</comment>
<dbReference type="SUPFAM" id="SSF56672">
    <property type="entry name" value="DNA/RNA polymerases"/>
    <property type="match status" value="1"/>
</dbReference>
<protein>
    <recommendedName>
        <fullName evidence="2">ribonuclease H</fullName>
        <ecNumber evidence="2">3.1.26.4</ecNumber>
    </recommendedName>
</protein>
<dbReference type="InterPro" id="IPR043502">
    <property type="entry name" value="DNA/RNA_pol_sf"/>
</dbReference>
<dbReference type="InterPro" id="IPR043128">
    <property type="entry name" value="Rev_trsase/Diguanyl_cyclase"/>
</dbReference>
<name>A0A8K1FVX5_9PASS</name>
<reference evidence="4" key="1">
    <citation type="submission" date="2019-04" db="EMBL/GenBank/DDBJ databases">
        <title>Genome assembly of Zosterops borbonicus 15179.</title>
        <authorList>
            <person name="Leroy T."/>
            <person name="Anselmetti Y."/>
            <person name="Tilak M.-K."/>
            <person name="Nabholz B."/>
        </authorList>
    </citation>
    <scope>NUCLEOTIDE SEQUENCE</scope>
    <source>
        <strain evidence="4">HGM_15179</strain>
        <tissue evidence="4">Muscle</tissue>
    </source>
</reference>
<organism evidence="4 5">
    <name type="scientific">Zosterops borbonicus</name>
    <dbReference type="NCBI Taxonomy" id="364589"/>
    <lineage>
        <taxon>Eukaryota</taxon>
        <taxon>Metazoa</taxon>
        <taxon>Chordata</taxon>
        <taxon>Craniata</taxon>
        <taxon>Vertebrata</taxon>
        <taxon>Euteleostomi</taxon>
        <taxon>Archelosauria</taxon>
        <taxon>Archosauria</taxon>
        <taxon>Dinosauria</taxon>
        <taxon>Saurischia</taxon>
        <taxon>Theropoda</taxon>
        <taxon>Coelurosauria</taxon>
        <taxon>Aves</taxon>
        <taxon>Neognathae</taxon>
        <taxon>Neoaves</taxon>
        <taxon>Telluraves</taxon>
        <taxon>Australaves</taxon>
        <taxon>Passeriformes</taxon>
        <taxon>Sylvioidea</taxon>
        <taxon>Zosteropidae</taxon>
        <taxon>Zosterops</taxon>
    </lineage>
</organism>
<evidence type="ECO:0000256" key="2">
    <source>
        <dbReference type="ARBA" id="ARBA00012180"/>
    </source>
</evidence>
<proteinExistence type="inferred from homology"/>
<dbReference type="OrthoDB" id="10351824at2759"/>
<accession>A0A8K1FVX5</accession>
<dbReference type="Pfam" id="PF00078">
    <property type="entry name" value="RVT_1"/>
    <property type="match status" value="1"/>
</dbReference>
<gene>
    <name evidence="4" type="ORF">HGM15179_018568</name>
</gene>
<dbReference type="InterPro" id="IPR051320">
    <property type="entry name" value="Viral_Replic_Matur_Polypro"/>
</dbReference>
<dbReference type="EC" id="3.1.26.4" evidence="2"/>
<evidence type="ECO:0000313" key="5">
    <source>
        <dbReference type="Proteomes" id="UP000796761"/>
    </source>
</evidence>
<evidence type="ECO:0000256" key="1">
    <source>
        <dbReference type="ARBA" id="ARBA00010879"/>
    </source>
</evidence>
<dbReference type="PANTHER" id="PTHR33064">
    <property type="entry name" value="POL PROTEIN"/>
    <property type="match status" value="1"/>
</dbReference>
<comment type="similarity">
    <text evidence="1">Belongs to the beta type-B retroviral polymerase family. HERV class-II K(HML-2) pol subfamily.</text>
</comment>
<dbReference type="AlphaFoldDB" id="A0A8K1FVX5"/>
<dbReference type="GO" id="GO:0004523">
    <property type="term" value="F:RNA-DNA hybrid ribonuclease activity"/>
    <property type="evidence" value="ECO:0007669"/>
    <property type="project" value="UniProtKB-EC"/>
</dbReference>
<dbReference type="Gene3D" id="3.30.70.270">
    <property type="match status" value="1"/>
</dbReference>
<dbReference type="PANTHER" id="PTHR33064:SF29">
    <property type="entry name" value="PEPTIDASE A2 DOMAIN-CONTAINING PROTEIN-RELATED"/>
    <property type="match status" value="1"/>
</dbReference>
<sequence length="170" mass="19045">MVLKVEVSLTGKDWQKHPIVTGPDAPCILDIDYLRNRYFKDPKKHQWAFGIAAVNTEGIKKLNILPGLAEHPSVVGFLKHQSVGQFAFTWRSVQYTWNQLPQGWKHGPTICHGLIQAALEKGEAPEHLQYMDDIVWGNTAAEIFEKGVKIIQILLEDGFAIKKSTVEGSA</sequence>
<feature type="domain" description="Reverse transcriptase" evidence="3">
    <location>
        <begin position="86"/>
        <end position="155"/>
    </location>
</feature>
<evidence type="ECO:0000259" key="3">
    <source>
        <dbReference type="Pfam" id="PF00078"/>
    </source>
</evidence>
<dbReference type="EMBL" id="SWJQ01001320">
    <property type="protein sequence ID" value="TRZ08543.1"/>
    <property type="molecule type" value="Genomic_DNA"/>
</dbReference>
<dbReference type="InterPro" id="IPR000477">
    <property type="entry name" value="RT_dom"/>
</dbReference>